<gene>
    <name evidence="1" type="ORF">PS2015_2406</name>
</gene>
<organism evidence="1 2">
    <name type="scientific">Pseudohongiella spirulinae</name>
    <dbReference type="NCBI Taxonomy" id="1249552"/>
    <lineage>
        <taxon>Bacteria</taxon>
        <taxon>Pseudomonadati</taxon>
        <taxon>Pseudomonadota</taxon>
        <taxon>Gammaproteobacteria</taxon>
        <taxon>Pseudomonadales</taxon>
        <taxon>Pseudohongiellaceae</taxon>
        <taxon>Pseudohongiella</taxon>
    </lineage>
</organism>
<protein>
    <recommendedName>
        <fullName evidence="3">Response regulatory domain-containing protein</fullName>
    </recommendedName>
</protein>
<dbReference type="EMBL" id="CP013189">
    <property type="protein sequence ID" value="ALO47040.1"/>
    <property type="molecule type" value="Genomic_DNA"/>
</dbReference>
<dbReference type="STRING" id="1249552.PS2015_2406"/>
<dbReference type="KEGG" id="pspi:PS2015_2406"/>
<name>A0A0S2KFD3_9GAMM</name>
<dbReference type="RefSeq" id="WP_058022470.1">
    <property type="nucleotide sequence ID" value="NZ_CP013189.1"/>
</dbReference>
<reference evidence="1 2" key="1">
    <citation type="submission" date="2015-11" db="EMBL/GenBank/DDBJ databases">
        <authorList>
            <person name="Zhang Y."/>
            <person name="Guo Z."/>
        </authorList>
    </citation>
    <scope>NUCLEOTIDE SEQUENCE [LARGE SCALE GENOMIC DNA]</scope>
    <source>
        <strain evidence="1 2">KCTC 32221</strain>
    </source>
</reference>
<keyword evidence="2" id="KW-1185">Reference proteome</keyword>
<sequence>MLFDPPKLLVALKDRRDRDAVASMLESYGLTATVSSDIDVLHDRLTLGEYAAVIVSSSLLKDGGAIRAVSDSKEKVIIFQDEIENSPSPSSDISDVSTLLKPIYRSELLSAIAVILSQSSWQ</sequence>
<accession>A0A0S2KFD3</accession>
<evidence type="ECO:0000313" key="1">
    <source>
        <dbReference type="EMBL" id="ALO47040.1"/>
    </source>
</evidence>
<evidence type="ECO:0008006" key="3">
    <source>
        <dbReference type="Google" id="ProtNLM"/>
    </source>
</evidence>
<dbReference type="Proteomes" id="UP000065641">
    <property type="component" value="Chromosome"/>
</dbReference>
<dbReference type="AlphaFoldDB" id="A0A0S2KFD3"/>
<proteinExistence type="predicted"/>
<evidence type="ECO:0000313" key="2">
    <source>
        <dbReference type="Proteomes" id="UP000065641"/>
    </source>
</evidence>